<evidence type="ECO:0000256" key="4">
    <source>
        <dbReference type="ARBA" id="ARBA00022989"/>
    </source>
</evidence>
<dbReference type="GO" id="GO:0008506">
    <property type="term" value="F:sucrose:proton symporter activity"/>
    <property type="evidence" value="ECO:0007669"/>
    <property type="project" value="TreeGrafter"/>
</dbReference>
<evidence type="ECO:0000256" key="7">
    <source>
        <dbReference type="SAM" id="Phobius"/>
    </source>
</evidence>
<feature type="transmembrane region" description="Helical" evidence="7">
    <location>
        <begin position="276"/>
        <end position="298"/>
    </location>
</feature>
<dbReference type="PANTHER" id="PTHR19432">
    <property type="entry name" value="SUGAR TRANSPORTER"/>
    <property type="match status" value="1"/>
</dbReference>
<keyword evidence="4 7" id="KW-1133">Transmembrane helix</keyword>
<organism evidence="8 9">
    <name type="scientific">Mycena sanguinolenta</name>
    <dbReference type="NCBI Taxonomy" id="230812"/>
    <lineage>
        <taxon>Eukaryota</taxon>
        <taxon>Fungi</taxon>
        <taxon>Dikarya</taxon>
        <taxon>Basidiomycota</taxon>
        <taxon>Agaricomycotina</taxon>
        <taxon>Agaricomycetes</taxon>
        <taxon>Agaricomycetidae</taxon>
        <taxon>Agaricales</taxon>
        <taxon>Marasmiineae</taxon>
        <taxon>Mycenaceae</taxon>
        <taxon>Mycena</taxon>
    </lineage>
</organism>
<evidence type="ECO:0000256" key="5">
    <source>
        <dbReference type="ARBA" id="ARBA00023136"/>
    </source>
</evidence>
<dbReference type="OrthoDB" id="28755at2759"/>
<protein>
    <submittedName>
        <fullName evidence="8">MFS general substrate transporter</fullName>
    </submittedName>
</protein>
<accession>A0A8H6YXV7</accession>
<reference evidence="8" key="1">
    <citation type="submission" date="2020-05" db="EMBL/GenBank/DDBJ databases">
        <title>Mycena genomes resolve the evolution of fungal bioluminescence.</title>
        <authorList>
            <person name="Tsai I.J."/>
        </authorList>
    </citation>
    <scope>NUCLEOTIDE SEQUENCE</scope>
    <source>
        <strain evidence="8">160909Yilan</strain>
    </source>
</reference>
<evidence type="ECO:0000313" key="9">
    <source>
        <dbReference type="Proteomes" id="UP000623467"/>
    </source>
</evidence>
<evidence type="ECO:0000256" key="2">
    <source>
        <dbReference type="ARBA" id="ARBA00022448"/>
    </source>
</evidence>
<evidence type="ECO:0000313" key="8">
    <source>
        <dbReference type="EMBL" id="KAF7366291.1"/>
    </source>
</evidence>
<dbReference type="GO" id="GO:0005886">
    <property type="term" value="C:plasma membrane"/>
    <property type="evidence" value="ECO:0007669"/>
    <property type="project" value="TreeGrafter"/>
</dbReference>
<sequence length="515" mass="54116">MVGGFLPASSSSSHAAGDPSRWSGTPRVVGPSWTHLPVLTIGLLGVQIFWSVEMSYASPYLLSLGLSTSHVALVFLAGPLSGLVVQPLVGAYADTSTSKWGRRRPYILFGSTVCATGMLLLGYTRAVAGVIFERDGSAHGVLTIVLAVVAIFLIDFAINALMAVDRALLVDTLPAERQAAGNACAALMQNIGSVVGFFVGNLDLRTLLPFLHADSELQALSVLVSLLLLACHGLTAAFVRERVLLKTLGTPKPSLRHELREIYTHARALPSVIRQICFIQFFAWLGWFPVLFYTTMYITDIYYRTTDLSSAAIPNTASSPALSPVEGNIVANGTTEYPPARLLARAVAPPLALAVRRAIVPALRAAAVGSPLNATAPTAASNGVIAGPTTDADAPTRLGARAQLISAVLALGANALLPLIIPKSDTDAASRRALRNSRLVGRVDLESVGLSPIDAPGIGHSLANGASNPFSRNKSGLWSSLKRVGKGVGKRLEVPLPMLWAASHLVFAGCMVGSL</sequence>
<dbReference type="InterPro" id="IPR036259">
    <property type="entry name" value="MFS_trans_sf"/>
</dbReference>
<feature type="transmembrane region" description="Helical" evidence="7">
    <location>
        <begin position="138"/>
        <end position="158"/>
    </location>
</feature>
<dbReference type="PANTHER" id="PTHR19432:SF91">
    <property type="entry name" value="GENERAL ALPHA-GLUCOSIDE PERMEASE"/>
    <property type="match status" value="1"/>
</dbReference>
<dbReference type="SUPFAM" id="SSF103473">
    <property type="entry name" value="MFS general substrate transporter"/>
    <property type="match status" value="1"/>
</dbReference>
<dbReference type="Gene3D" id="1.20.1250.20">
    <property type="entry name" value="MFS general substrate transporter like domains"/>
    <property type="match status" value="1"/>
</dbReference>
<evidence type="ECO:0000256" key="1">
    <source>
        <dbReference type="ARBA" id="ARBA00004141"/>
    </source>
</evidence>
<feature type="transmembrane region" description="Helical" evidence="7">
    <location>
        <begin position="179"/>
        <end position="199"/>
    </location>
</feature>
<evidence type="ECO:0000256" key="3">
    <source>
        <dbReference type="ARBA" id="ARBA00022692"/>
    </source>
</evidence>
<dbReference type="Proteomes" id="UP000623467">
    <property type="component" value="Unassembled WGS sequence"/>
</dbReference>
<feature type="transmembrane region" description="Helical" evidence="7">
    <location>
        <begin position="72"/>
        <end position="93"/>
    </location>
</feature>
<keyword evidence="9" id="KW-1185">Reference proteome</keyword>
<keyword evidence="5 7" id="KW-0472">Membrane</keyword>
<feature type="transmembrane region" description="Helical" evidence="7">
    <location>
        <begin position="219"/>
        <end position="239"/>
    </location>
</feature>
<dbReference type="EMBL" id="JACAZH010000006">
    <property type="protein sequence ID" value="KAF7366291.1"/>
    <property type="molecule type" value="Genomic_DNA"/>
</dbReference>
<gene>
    <name evidence="8" type="ORF">MSAN_00885300</name>
</gene>
<feature type="transmembrane region" description="Helical" evidence="7">
    <location>
        <begin position="33"/>
        <end position="52"/>
    </location>
</feature>
<keyword evidence="3 7" id="KW-0812">Transmembrane</keyword>
<proteinExistence type="predicted"/>
<dbReference type="Pfam" id="PF13347">
    <property type="entry name" value="MFS_2"/>
    <property type="match status" value="1"/>
</dbReference>
<comment type="caution">
    <text evidence="8">The sequence shown here is derived from an EMBL/GenBank/DDBJ whole genome shotgun (WGS) entry which is preliminary data.</text>
</comment>
<comment type="subcellular location">
    <subcellularLocation>
        <location evidence="1">Membrane</location>
        <topology evidence="1">Multi-pass membrane protein</topology>
    </subcellularLocation>
</comment>
<keyword evidence="2" id="KW-0813">Transport</keyword>
<feature type="region of interest" description="Disordered" evidence="6">
    <location>
        <begin position="1"/>
        <end position="24"/>
    </location>
</feature>
<evidence type="ECO:0000256" key="6">
    <source>
        <dbReference type="SAM" id="MobiDB-lite"/>
    </source>
</evidence>
<feature type="transmembrane region" description="Helical" evidence="7">
    <location>
        <begin position="105"/>
        <end position="132"/>
    </location>
</feature>
<name>A0A8H6YXV7_9AGAR</name>
<dbReference type="AlphaFoldDB" id="A0A8H6YXV7"/>